<dbReference type="PROSITE" id="PS50188">
    <property type="entry name" value="B302_SPRY"/>
    <property type="match status" value="1"/>
</dbReference>
<dbReference type="RefSeq" id="XP_025359592.1">
    <property type="nucleotide sequence ID" value="XM_025507069.1"/>
</dbReference>
<dbReference type="SUPFAM" id="SSF49899">
    <property type="entry name" value="Concanavalin A-like lectins/glucanases"/>
    <property type="match status" value="1"/>
</dbReference>
<dbReference type="InterPro" id="IPR037353">
    <property type="entry name" value="ASH2"/>
</dbReference>
<feature type="compositionally biased region" description="Acidic residues" evidence="4">
    <location>
        <begin position="718"/>
        <end position="729"/>
    </location>
</feature>
<feature type="compositionally biased region" description="Basic and acidic residues" evidence="4">
    <location>
        <begin position="893"/>
        <end position="911"/>
    </location>
</feature>
<gene>
    <name evidence="6" type="ORF">BDZ90DRAFT_234588</name>
</gene>
<dbReference type="OrthoDB" id="10266026at2759"/>
<evidence type="ECO:0000313" key="7">
    <source>
        <dbReference type="Proteomes" id="UP000245884"/>
    </source>
</evidence>
<accession>A0A316UIE1</accession>
<dbReference type="InterPro" id="IPR013320">
    <property type="entry name" value="ConA-like_dom_sf"/>
</dbReference>
<feature type="domain" description="B30.2/SPRY" evidence="5">
    <location>
        <begin position="156"/>
        <end position="350"/>
    </location>
</feature>
<feature type="compositionally biased region" description="Low complexity" evidence="4">
    <location>
        <begin position="858"/>
        <end position="874"/>
    </location>
</feature>
<feature type="region of interest" description="Disordered" evidence="4">
    <location>
        <begin position="366"/>
        <end position="468"/>
    </location>
</feature>
<dbReference type="InterPro" id="IPR043136">
    <property type="entry name" value="B30.2/SPRY_sf"/>
</dbReference>
<feature type="compositionally biased region" description="Low complexity" evidence="4">
    <location>
        <begin position="55"/>
        <end position="77"/>
    </location>
</feature>
<dbReference type="EMBL" id="KZ819678">
    <property type="protein sequence ID" value="PWN24980.1"/>
    <property type="molecule type" value="Genomic_DNA"/>
</dbReference>
<proteinExistence type="inferred from homology"/>
<dbReference type="Gene3D" id="2.60.120.920">
    <property type="match status" value="1"/>
</dbReference>
<dbReference type="SMART" id="SM00449">
    <property type="entry name" value="SPRY"/>
    <property type="match status" value="1"/>
</dbReference>
<evidence type="ECO:0000256" key="1">
    <source>
        <dbReference type="ARBA" id="ARBA00004123"/>
    </source>
</evidence>
<feature type="compositionally biased region" description="Polar residues" evidence="4">
    <location>
        <begin position="763"/>
        <end position="786"/>
    </location>
</feature>
<feature type="region of interest" description="Disordered" evidence="4">
    <location>
        <begin position="1"/>
        <end position="141"/>
    </location>
</feature>
<feature type="region of interest" description="Disordered" evidence="4">
    <location>
        <begin position="492"/>
        <end position="518"/>
    </location>
</feature>
<dbReference type="CDD" id="cd12872">
    <property type="entry name" value="SPRY_Ash2"/>
    <property type="match status" value="1"/>
</dbReference>
<comment type="similarity">
    <text evidence="3">Belongs to the cclA family.</text>
</comment>
<feature type="compositionally biased region" description="Polar residues" evidence="4">
    <location>
        <begin position="83"/>
        <end position="93"/>
    </location>
</feature>
<evidence type="ECO:0000256" key="4">
    <source>
        <dbReference type="SAM" id="MobiDB-lite"/>
    </source>
</evidence>
<dbReference type="PANTHER" id="PTHR10598:SF0">
    <property type="entry name" value="SET1_ASH2 HISTONE METHYLTRANSFERASE COMPLEX SUBUNIT ASH2"/>
    <property type="match status" value="1"/>
</dbReference>
<dbReference type="GeneID" id="37028892"/>
<organism evidence="6 7">
    <name type="scientific">Jaminaea rosea</name>
    <dbReference type="NCBI Taxonomy" id="1569628"/>
    <lineage>
        <taxon>Eukaryota</taxon>
        <taxon>Fungi</taxon>
        <taxon>Dikarya</taxon>
        <taxon>Basidiomycota</taxon>
        <taxon>Ustilaginomycotina</taxon>
        <taxon>Exobasidiomycetes</taxon>
        <taxon>Microstromatales</taxon>
        <taxon>Microstromatales incertae sedis</taxon>
        <taxon>Jaminaea</taxon>
    </lineage>
</organism>
<dbReference type="GO" id="GO:0048188">
    <property type="term" value="C:Set1C/COMPASS complex"/>
    <property type="evidence" value="ECO:0007669"/>
    <property type="project" value="InterPro"/>
</dbReference>
<feature type="region of interest" description="Disordered" evidence="4">
    <location>
        <begin position="717"/>
        <end position="874"/>
    </location>
</feature>
<feature type="region of interest" description="Disordered" evidence="4">
    <location>
        <begin position="892"/>
        <end position="944"/>
    </location>
</feature>
<dbReference type="InterPro" id="IPR003877">
    <property type="entry name" value="SPRY_dom"/>
</dbReference>
<feature type="region of interest" description="Disordered" evidence="4">
    <location>
        <begin position="608"/>
        <end position="676"/>
    </location>
</feature>
<protein>
    <recommendedName>
        <fullName evidence="5">B30.2/SPRY domain-containing protein</fullName>
    </recommendedName>
</protein>
<dbReference type="InterPro" id="IPR001870">
    <property type="entry name" value="B30.2/SPRY"/>
</dbReference>
<keyword evidence="2" id="KW-0539">Nucleus</keyword>
<keyword evidence="7" id="KW-1185">Reference proteome</keyword>
<dbReference type="GO" id="GO:0000976">
    <property type="term" value="F:transcription cis-regulatory region binding"/>
    <property type="evidence" value="ECO:0007669"/>
    <property type="project" value="TreeGrafter"/>
</dbReference>
<feature type="compositionally biased region" description="Low complexity" evidence="4">
    <location>
        <begin position="799"/>
        <end position="809"/>
    </location>
</feature>
<feature type="compositionally biased region" description="Polar residues" evidence="4">
    <location>
        <begin position="845"/>
        <end position="856"/>
    </location>
</feature>
<dbReference type="Pfam" id="PF00622">
    <property type="entry name" value="SPRY"/>
    <property type="match status" value="1"/>
</dbReference>
<feature type="compositionally biased region" description="Low complexity" evidence="4">
    <location>
        <begin position="400"/>
        <end position="417"/>
    </location>
</feature>
<evidence type="ECO:0000259" key="5">
    <source>
        <dbReference type="PROSITE" id="PS50188"/>
    </source>
</evidence>
<dbReference type="Proteomes" id="UP000245884">
    <property type="component" value="Unassembled WGS sequence"/>
</dbReference>
<feature type="compositionally biased region" description="Basic and acidic residues" evidence="4">
    <location>
        <begin position="928"/>
        <end position="944"/>
    </location>
</feature>
<sequence length="944" mass="101620">MEDDADMTVKREGGISSEDSGRYAGIPAKRPLPTGEEGMAPSGSGTKAYLAHTASHLSSSQANSSRSPSPSSSSPSSRHTPALASNSGAVASTSKHKLPPHYRGPLPREDDPEDVAPLPLLHVAPGYSSSSSSSRLYQPPNTPLNRNSWRYTFAGPSTSYLPTSVYRSIPSQPDRLRWDWSDRSAFTKLSREADVVSSDKGWRSVRCNVPVREGSWYVEIEVLADEHGSAAVNGKDGPHVRLGWGRREAPLNAPVGFDGYSYALRDTTGQCITLSRPQPYGSPFKPGDVIGMYIHIPSPLPQPSPKDPRDPRHVRKRRIPIRYRGQTYFEQLEYAQSKEMEHLMDRSWAGDRILGQDGRLRLAQAANAGPNGGLDPMSELVEEGEHREGAVRPGGKRNGTTASSSFSSAPSQSTAPPGTGKSKRQAGPGDEPGGGGGKSSKNKGPPGGKVKVTRQLRPLPTLGPESRIGFYINGVPQGWAFQDLLDYRPLRPHPTAEDANLASTGKKRGPKPLGQDGSANSFVQTVIRAARLAGRDSPFYSVHDVSLMERELASVGISSLDDIPLLTASASLSAIMKSRENAHDDGSCGYWVMGSVYGGARLRLRGESEEGEGLRYRPGGKEGFRGVERELEAADRRRRRRQAREQDAQATSEMTDATMPVEEDADNDAASIPAEPWWGRCRPLSERYAEYWAEQWNQDLAEEERARVRAKYIKPVDLEDDQEDEDEVGDDGHNAAGAFVQEEGMPPVKGGAGGKKKGGRPSAANTARRSNTPRQGTPGTANTSRRASPFPLGKSKLDSSSPAPSSRSSPVPPTTSHQHSAGPTGPHALSSEMETDDSLGPPGTTPVSGSSQTQYDTPPLAHRSAAAVAPPAAAATTPNFLDSLAEAALMQKAVEEADAEHQRRRRSEGQRYGDGMEEEDGDGYEQGADDHDGEQGERGDMDVD</sequence>
<dbReference type="AlphaFoldDB" id="A0A316UIE1"/>
<evidence type="ECO:0000256" key="3">
    <source>
        <dbReference type="ARBA" id="ARBA00038149"/>
    </source>
</evidence>
<evidence type="ECO:0000313" key="6">
    <source>
        <dbReference type="EMBL" id="PWN24980.1"/>
    </source>
</evidence>
<dbReference type="PANTHER" id="PTHR10598">
    <property type="entry name" value="SET1/ASH2 HISTONE METHYLTRANSFERASE COMPLEX SUBUNIT ASH2"/>
    <property type="match status" value="1"/>
</dbReference>
<feature type="region of interest" description="Disordered" evidence="4">
    <location>
        <begin position="298"/>
        <end position="317"/>
    </location>
</feature>
<reference evidence="6 7" key="1">
    <citation type="journal article" date="2018" name="Mol. Biol. Evol.">
        <title>Broad Genomic Sampling Reveals a Smut Pathogenic Ancestry of the Fungal Clade Ustilaginomycotina.</title>
        <authorList>
            <person name="Kijpornyongpan T."/>
            <person name="Mondo S.J."/>
            <person name="Barry K."/>
            <person name="Sandor L."/>
            <person name="Lee J."/>
            <person name="Lipzen A."/>
            <person name="Pangilinan J."/>
            <person name="LaButti K."/>
            <person name="Hainaut M."/>
            <person name="Henrissat B."/>
            <person name="Grigoriev I.V."/>
            <person name="Spatafora J.W."/>
            <person name="Aime M.C."/>
        </authorList>
    </citation>
    <scope>NUCLEOTIDE SEQUENCE [LARGE SCALE GENOMIC DNA]</scope>
    <source>
        <strain evidence="6 7">MCA 5214</strain>
    </source>
</reference>
<comment type="subcellular location">
    <subcellularLocation>
        <location evidence="1">Nucleus</location>
    </subcellularLocation>
</comment>
<name>A0A316UIE1_9BASI</name>
<evidence type="ECO:0000256" key="2">
    <source>
        <dbReference type="ARBA" id="ARBA00023242"/>
    </source>
</evidence>
<feature type="compositionally biased region" description="Basic and acidic residues" evidence="4">
    <location>
        <begin position="608"/>
        <end position="635"/>
    </location>
</feature>
<dbReference type="STRING" id="1569628.A0A316UIE1"/>